<evidence type="ECO:0000256" key="7">
    <source>
        <dbReference type="ARBA" id="ARBA00023136"/>
    </source>
</evidence>
<evidence type="ECO:0000256" key="6">
    <source>
        <dbReference type="ARBA" id="ARBA00023077"/>
    </source>
</evidence>
<dbReference type="PANTHER" id="PTHR47234">
    <property type="match status" value="1"/>
</dbReference>
<dbReference type="PROSITE" id="PS00430">
    <property type="entry name" value="TONB_DEPENDENT_REC_1"/>
    <property type="match status" value="1"/>
</dbReference>
<keyword evidence="2 9" id="KW-0813">Transport</keyword>
<keyword evidence="4 9" id="KW-0812">Transmembrane</keyword>
<dbReference type="Pfam" id="PF00593">
    <property type="entry name" value="TonB_dep_Rec_b-barrel"/>
    <property type="match status" value="1"/>
</dbReference>
<feature type="domain" description="TonB-dependent receptor-like beta-barrel" evidence="13">
    <location>
        <begin position="397"/>
        <end position="969"/>
    </location>
</feature>
<dbReference type="Proteomes" id="UP001499959">
    <property type="component" value="Unassembled WGS sequence"/>
</dbReference>
<keyword evidence="15" id="KW-0675">Receptor</keyword>
<gene>
    <name evidence="15" type="ORF">GCM10023307_31790</name>
</gene>
<keyword evidence="6 10" id="KW-0798">TonB box</keyword>
<dbReference type="RefSeq" id="WP_345304333.1">
    <property type="nucleotide sequence ID" value="NZ_BAABJE010000017.1"/>
</dbReference>
<evidence type="ECO:0000313" key="16">
    <source>
        <dbReference type="Proteomes" id="UP001499959"/>
    </source>
</evidence>
<evidence type="ECO:0000256" key="5">
    <source>
        <dbReference type="ARBA" id="ARBA00022729"/>
    </source>
</evidence>
<organism evidence="15 16">
    <name type="scientific">Lysobacter hankyongensis</name>
    <dbReference type="NCBI Taxonomy" id="1176535"/>
    <lineage>
        <taxon>Bacteria</taxon>
        <taxon>Pseudomonadati</taxon>
        <taxon>Pseudomonadota</taxon>
        <taxon>Gammaproteobacteria</taxon>
        <taxon>Lysobacterales</taxon>
        <taxon>Lysobacteraceae</taxon>
        <taxon>Lysobacter</taxon>
    </lineage>
</organism>
<dbReference type="InterPro" id="IPR039426">
    <property type="entry name" value="TonB-dep_rcpt-like"/>
</dbReference>
<evidence type="ECO:0000256" key="8">
    <source>
        <dbReference type="ARBA" id="ARBA00023237"/>
    </source>
</evidence>
<evidence type="ECO:0000256" key="11">
    <source>
        <dbReference type="RuleBase" id="RU003357"/>
    </source>
</evidence>
<dbReference type="EMBL" id="BAABJE010000017">
    <property type="protein sequence ID" value="GAA4802683.1"/>
    <property type="molecule type" value="Genomic_DNA"/>
</dbReference>
<dbReference type="InterPro" id="IPR010916">
    <property type="entry name" value="TonB_box_CS"/>
</dbReference>
<dbReference type="InterPro" id="IPR012910">
    <property type="entry name" value="Plug_dom"/>
</dbReference>
<feature type="short sequence motif" description="TonB box" evidence="10">
    <location>
        <begin position="45"/>
        <end position="51"/>
    </location>
</feature>
<dbReference type="InterPro" id="IPR037066">
    <property type="entry name" value="Plug_dom_sf"/>
</dbReference>
<evidence type="ECO:0000256" key="2">
    <source>
        <dbReference type="ARBA" id="ARBA00022448"/>
    </source>
</evidence>
<accession>A0ABP9BZ92</accession>
<keyword evidence="16" id="KW-1185">Reference proteome</keyword>
<evidence type="ECO:0000256" key="10">
    <source>
        <dbReference type="PROSITE-ProRule" id="PRU10143"/>
    </source>
</evidence>
<dbReference type="SUPFAM" id="SSF56935">
    <property type="entry name" value="Porins"/>
    <property type="match status" value="1"/>
</dbReference>
<dbReference type="InterPro" id="IPR000531">
    <property type="entry name" value="Beta-barrel_TonB"/>
</dbReference>
<dbReference type="InterPro" id="IPR036942">
    <property type="entry name" value="Beta-barrel_TonB_sf"/>
</dbReference>
<evidence type="ECO:0000259" key="13">
    <source>
        <dbReference type="Pfam" id="PF00593"/>
    </source>
</evidence>
<sequence length="1005" mass="107715">MTPSHPHAIAPAALPFAIAAALASGALMPAVAQAQDAETQDELDTVVVTGSRIPRAAEVESTSPVLTIDRAAIEATGLTSVGDILFNIAASDGGALRNVTTGTNGSDGTQNISLRGLGANRTLILVNGRRWITAGITNAAVVDLNSIPISVVERIEVLKDGASAIYGSDAIAGVINVITRKNFEGAEANVYLGGYSKGDGFQQSYDFTVGAGSDRWNAVFSIAYQDQEPVYAGDREISSVPVYGGGDLASGGLFGSGTSLRGNFTRCAGALTPTASGFQTCTPVAGGPYTLTPGEDGRQATDFRAFINYTVDGSGSSDRYNFAPVNYLLQPIERFNVYGQASLRLTDRINFNAMATYVQRSSDQQLAEVPLTMDVRGLAGPQWAFAPTAGNVFNPFGQDLRQANFRALAVGPRKPYFDNDNLAVTLSFDGAFDLAGRDLYWDVGYSYLDSRIAQRGENFINLFNLRRAVGDSRRNPVTGALECLDGSGAVIAGCVPFNVFGGPDLGLGAGVITREEYEAMVDYISYTQNALQQMTTKDYFANLSGSIVDLPAGPLGFAVGLEHRRTAFNNQPDALVAGGGSSSNFTEPTNGKVNVDEIYAELNIPLLADLPFAKLLEVNLAARKSDYDSSGFFGGTSVDPDIGGDTSKKIGVKWQVMDDLMFRGTFSESFRAPDVLDLYLGGAESFPAAIDPCNTANIALATTDAARCVADGVPGAGVAQPNGQIRSLQGGNPDLQPEFGETKSFGVVYSPSWAPGLNFTLDWYNITLEDVITFRGTQAILTACYGAPGSVGAAPDPAQRALFCSFVTRDNVGNIIDVRQSQFNLAQGEVEGYDFQVTYAMPETAWGKFSFQWDSTYSTDNTLFGVVGQYNGAPAWRLRSNLTTSWRKGDWDATWAVRYYSAMDEGCPFGPNYFEYGITPTELCDNDVLDANGNPLRFENRIGARFYHDVQVGWKTPWNGKISLGARNLFGKEPPITRNSFAHSFDGAYDLPGGGFFYLQYNQKF</sequence>
<comment type="subcellular location">
    <subcellularLocation>
        <location evidence="1 9">Cell outer membrane</location>
        <topology evidence="1 9">Multi-pass membrane protein</topology>
    </subcellularLocation>
</comment>
<name>A0ABP9BZ92_9GAMM</name>
<keyword evidence="7 9" id="KW-0472">Membrane</keyword>
<comment type="similarity">
    <text evidence="9 11">Belongs to the TonB-dependent receptor family.</text>
</comment>
<evidence type="ECO:0000256" key="3">
    <source>
        <dbReference type="ARBA" id="ARBA00022452"/>
    </source>
</evidence>
<dbReference type="PROSITE" id="PS52016">
    <property type="entry name" value="TONB_DEPENDENT_REC_3"/>
    <property type="match status" value="1"/>
</dbReference>
<dbReference type="PANTHER" id="PTHR47234:SF2">
    <property type="entry name" value="TONB-DEPENDENT RECEPTOR"/>
    <property type="match status" value="1"/>
</dbReference>
<evidence type="ECO:0000256" key="1">
    <source>
        <dbReference type="ARBA" id="ARBA00004571"/>
    </source>
</evidence>
<feature type="domain" description="TonB-dependent receptor plug" evidence="14">
    <location>
        <begin position="60"/>
        <end position="174"/>
    </location>
</feature>
<evidence type="ECO:0000313" key="15">
    <source>
        <dbReference type="EMBL" id="GAA4802683.1"/>
    </source>
</evidence>
<keyword evidence="5 12" id="KW-0732">Signal</keyword>
<evidence type="ECO:0000256" key="9">
    <source>
        <dbReference type="PROSITE-ProRule" id="PRU01360"/>
    </source>
</evidence>
<dbReference type="Gene3D" id="2.40.170.20">
    <property type="entry name" value="TonB-dependent receptor, beta-barrel domain"/>
    <property type="match status" value="1"/>
</dbReference>
<feature type="chain" id="PRO_5046926742" evidence="12">
    <location>
        <begin position="35"/>
        <end position="1005"/>
    </location>
</feature>
<dbReference type="Pfam" id="PF07715">
    <property type="entry name" value="Plug"/>
    <property type="match status" value="1"/>
</dbReference>
<dbReference type="Gene3D" id="2.170.130.10">
    <property type="entry name" value="TonB-dependent receptor, plug domain"/>
    <property type="match status" value="1"/>
</dbReference>
<evidence type="ECO:0000259" key="14">
    <source>
        <dbReference type="Pfam" id="PF07715"/>
    </source>
</evidence>
<evidence type="ECO:0000256" key="12">
    <source>
        <dbReference type="SAM" id="SignalP"/>
    </source>
</evidence>
<protein>
    <submittedName>
        <fullName evidence="15">TonB-dependent receptor</fullName>
    </submittedName>
</protein>
<comment type="caution">
    <text evidence="15">The sequence shown here is derived from an EMBL/GenBank/DDBJ whole genome shotgun (WGS) entry which is preliminary data.</text>
</comment>
<proteinExistence type="inferred from homology"/>
<keyword evidence="8 9" id="KW-0998">Cell outer membrane</keyword>
<keyword evidence="3 9" id="KW-1134">Transmembrane beta strand</keyword>
<evidence type="ECO:0000256" key="4">
    <source>
        <dbReference type="ARBA" id="ARBA00022692"/>
    </source>
</evidence>
<feature type="signal peptide" evidence="12">
    <location>
        <begin position="1"/>
        <end position="34"/>
    </location>
</feature>
<reference evidence="16" key="1">
    <citation type="journal article" date="2019" name="Int. J. Syst. Evol. Microbiol.">
        <title>The Global Catalogue of Microorganisms (GCM) 10K type strain sequencing project: providing services to taxonomists for standard genome sequencing and annotation.</title>
        <authorList>
            <consortium name="The Broad Institute Genomics Platform"/>
            <consortium name="The Broad Institute Genome Sequencing Center for Infectious Disease"/>
            <person name="Wu L."/>
            <person name="Ma J."/>
        </authorList>
    </citation>
    <scope>NUCLEOTIDE SEQUENCE [LARGE SCALE GENOMIC DNA]</scope>
    <source>
        <strain evidence="16">JCM 18204</strain>
    </source>
</reference>